<evidence type="ECO:0000256" key="4">
    <source>
        <dbReference type="PROSITE-ProRule" id="PRU00023"/>
    </source>
</evidence>
<dbReference type="InterPro" id="IPR002110">
    <property type="entry name" value="Ankyrin_rpt"/>
</dbReference>
<feature type="signal peptide" evidence="6">
    <location>
        <begin position="1"/>
        <end position="19"/>
    </location>
</feature>
<reference evidence="8 9" key="1">
    <citation type="journal article" date="2018" name="Nat. Ecol. Evol.">
        <title>Genomic signatures of mitonuclear coevolution across populations of Tigriopus californicus.</title>
        <authorList>
            <person name="Barreto F.S."/>
            <person name="Watson E.T."/>
            <person name="Lima T.G."/>
            <person name="Willett C.S."/>
            <person name="Edmands S."/>
            <person name="Li W."/>
            <person name="Burton R.S."/>
        </authorList>
    </citation>
    <scope>NUCLEOTIDE SEQUENCE [LARGE SCALE GENOMIC DNA]</scope>
    <source>
        <strain evidence="8 9">San Diego</strain>
    </source>
</reference>
<evidence type="ECO:0000256" key="3">
    <source>
        <dbReference type="ARBA" id="ARBA00023157"/>
    </source>
</evidence>
<dbReference type="Pfam" id="PF12796">
    <property type="entry name" value="Ank_2"/>
    <property type="match status" value="4"/>
</dbReference>
<evidence type="ECO:0000256" key="5">
    <source>
        <dbReference type="RuleBase" id="RU363034"/>
    </source>
</evidence>
<evidence type="ECO:0000256" key="6">
    <source>
        <dbReference type="SAM" id="SignalP"/>
    </source>
</evidence>
<dbReference type="PANTHER" id="PTHR24198:SF165">
    <property type="entry name" value="ANKYRIN REPEAT-CONTAINING PROTEIN-RELATED"/>
    <property type="match status" value="1"/>
</dbReference>
<dbReference type="InterPro" id="IPR043504">
    <property type="entry name" value="Peptidase_S1_PA_chymotrypsin"/>
</dbReference>
<dbReference type="Gene3D" id="2.40.10.10">
    <property type="entry name" value="Trypsin-like serine proteases"/>
    <property type="match status" value="1"/>
</dbReference>
<dbReference type="Proteomes" id="UP000318571">
    <property type="component" value="Chromosome 1"/>
</dbReference>
<feature type="repeat" description="ANK" evidence="4">
    <location>
        <begin position="653"/>
        <end position="675"/>
    </location>
</feature>
<dbReference type="AlphaFoldDB" id="A0A553NTQ3"/>
<dbReference type="EMBL" id="VCGU01000010">
    <property type="protein sequence ID" value="TRY68815.1"/>
    <property type="molecule type" value="Genomic_DNA"/>
</dbReference>
<dbReference type="GO" id="GO:0006508">
    <property type="term" value="P:proteolysis"/>
    <property type="evidence" value="ECO:0007669"/>
    <property type="project" value="UniProtKB-KW"/>
</dbReference>
<keyword evidence="2 4" id="KW-0040">ANK repeat</keyword>
<dbReference type="PROSITE" id="PS00135">
    <property type="entry name" value="TRYPSIN_SER"/>
    <property type="match status" value="1"/>
</dbReference>
<feature type="repeat" description="ANK" evidence="4">
    <location>
        <begin position="721"/>
        <end position="753"/>
    </location>
</feature>
<dbReference type="Gene3D" id="1.25.40.20">
    <property type="entry name" value="Ankyrin repeat-containing domain"/>
    <property type="match status" value="3"/>
</dbReference>
<dbReference type="InterPro" id="IPR033116">
    <property type="entry name" value="TRYPSIN_SER"/>
</dbReference>
<dbReference type="SUPFAM" id="SSF50494">
    <property type="entry name" value="Trypsin-like serine proteases"/>
    <property type="match status" value="1"/>
</dbReference>
<dbReference type="CDD" id="cd00190">
    <property type="entry name" value="Tryp_SPc"/>
    <property type="match status" value="1"/>
</dbReference>
<dbReference type="SMART" id="SM00020">
    <property type="entry name" value="Tryp_SPc"/>
    <property type="match status" value="1"/>
</dbReference>
<keyword evidence="5" id="KW-0378">Hydrolase</keyword>
<evidence type="ECO:0000256" key="2">
    <source>
        <dbReference type="ARBA" id="ARBA00023043"/>
    </source>
</evidence>
<sequence>MGLPRSKTLLVLYLALANCDTVYDHCGRNLELDGVEEIRRVVAPSRSGEDIHGTWPWMVTSGFEKSTGEWSHQCGGALISPSHVLTAAHCVVEYPDLVLRFGDKSLTSTKDDGAVQIRKKYNIHIHPKFREGGRVTVYFDVAIWELEEPLVFNSFIRSVCLPDGPSTDISQYDGQLTTLTGWGVFTPGQVTTSDELRKTNVEIYPQSHCNDTHEEALLNRPDLRNKISTGLPELFQNNVLCAGNFGGGGGSCYGDSGSPLLKLCTYGCDYKKYFLIGIVQGGVDICGSKRIPSIYSRIDDPDVFSFVKDVLNGDSIPSGTTIDPKPSIKSLNATILPILKETLKEKLLAHELGSETVGLVLEITDLIIGLHEEIDQDMDGKGTTLMMISCKLALRENVDRLLKLKADPKRQNIDGQSALHWAAKRNLVDILKLLLAAGADPEVFDNSENLPIHLAIKMGHVESMKILATAKSTLNLVDDLGRTPLLEALTTDIPVENAKEMVQVLLRQRVNLNTVDREEHSAIFYACSDKYLEIFQLLILRGVNVDTLGPQGRSCLQQSYMNNQTLTFDFLLDNTNAALDLADANGATIHHHVSFNGDLASLERILAKGFPVDLNVPDDNGETAIFNVARNGNLPFIMKLVEHGADVNHQRVDGSTILSLAARYGHLEVVEYLMKIQTLDTTIQSNYGDTPLMMAVKANQLQAVQLILDHDPKSIEIPSKDGITPLVYAAQNGYASIATVLAHKSAEIEGRSSSS</sequence>
<dbReference type="PROSITE" id="PS00134">
    <property type="entry name" value="TRYPSIN_HIS"/>
    <property type="match status" value="1"/>
</dbReference>
<feature type="repeat" description="ANK" evidence="4">
    <location>
        <begin position="414"/>
        <end position="446"/>
    </location>
</feature>
<comment type="caution">
    <text evidence="8">The sequence shown here is derived from an EMBL/GenBank/DDBJ whole genome shotgun (WGS) entry which is preliminary data.</text>
</comment>
<dbReference type="InterPro" id="IPR018114">
    <property type="entry name" value="TRYPSIN_HIS"/>
</dbReference>
<organism evidence="8 9">
    <name type="scientific">Tigriopus californicus</name>
    <name type="common">Marine copepod</name>
    <dbReference type="NCBI Taxonomy" id="6832"/>
    <lineage>
        <taxon>Eukaryota</taxon>
        <taxon>Metazoa</taxon>
        <taxon>Ecdysozoa</taxon>
        <taxon>Arthropoda</taxon>
        <taxon>Crustacea</taxon>
        <taxon>Multicrustacea</taxon>
        <taxon>Hexanauplia</taxon>
        <taxon>Copepoda</taxon>
        <taxon>Harpacticoida</taxon>
        <taxon>Harpacticidae</taxon>
        <taxon>Tigriopus</taxon>
    </lineage>
</organism>
<dbReference type="PROSITE" id="PS50297">
    <property type="entry name" value="ANK_REP_REGION"/>
    <property type="match status" value="3"/>
</dbReference>
<dbReference type="SUPFAM" id="SSF48403">
    <property type="entry name" value="Ankyrin repeat"/>
    <property type="match status" value="1"/>
</dbReference>
<protein>
    <recommendedName>
        <fullName evidence="7">Peptidase S1 domain-containing protein</fullName>
    </recommendedName>
</protein>
<keyword evidence="1" id="KW-0677">Repeat</keyword>
<gene>
    <name evidence="8" type="ORF">TCAL_09629</name>
</gene>
<evidence type="ECO:0000259" key="7">
    <source>
        <dbReference type="PROSITE" id="PS50240"/>
    </source>
</evidence>
<dbReference type="InterPro" id="IPR009003">
    <property type="entry name" value="Peptidase_S1_PA"/>
</dbReference>
<evidence type="ECO:0000313" key="9">
    <source>
        <dbReference type="Proteomes" id="UP000318571"/>
    </source>
</evidence>
<dbReference type="SMART" id="SM00248">
    <property type="entry name" value="ANK"/>
    <property type="match status" value="11"/>
</dbReference>
<keyword evidence="5" id="KW-0645">Protease</keyword>
<dbReference type="PRINTS" id="PR00722">
    <property type="entry name" value="CHYMOTRYPSIN"/>
</dbReference>
<dbReference type="GO" id="GO:0004252">
    <property type="term" value="F:serine-type endopeptidase activity"/>
    <property type="evidence" value="ECO:0007669"/>
    <property type="project" value="InterPro"/>
</dbReference>
<keyword evidence="5" id="KW-0720">Serine protease</keyword>
<dbReference type="InterPro" id="IPR001314">
    <property type="entry name" value="Peptidase_S1A"/>
</dbReference>
<dbReference type="PROSITE" id="PS50088">
    <property type="entry name" value="ANK_REPEAT"/>
    <property type="match status" value="5"/>
</dbReference>
<dbReference type="PANTHER" id="PTHR24198">
    <property type="entry name" value="ANKYRIN REPEAT AND PROTEIN KINASE DOMAIN-CONTAINING PROTEIN"/>
    <property type="match status" value="1"/>
</dbReference>
<feature type="repeat" description="ANK" evidence="4">
    <location>
        <begin position="447"/>
        <end position="479"/>
    </location>
</feature>
<evidence type="ECO:0000256" key="1">
    <source>
        <dbReference type="ARBA" id="ARBA00022737"/>
    </source>
</evidence>
<accession>A0A553NTQ3</accession>
<keyword evidence="9" id="KW-1185">Reference proteome</keyword>
<dbReference type="STRING" id="6832.A0A553NTQ3"/>
<dbReference type="Pfam" id="PF00089">
    <property type="entry name" value="Trypsin"/>
    <property type="match status" value="1"/>
</dbReference>
<feature type="repeat" description="ANK" evidence="4">
    <location>
        <begin position="620"/>
        <end position="652"/>
    </location>
</feature>
<dbReference type="InterPro" id="IPR036770">
    <property type="entry name" value="Ankyrin_rpt-contain_sf"/>
</dbReference>
<keyword evidence="3" id="KW-1015">Disulfide bond</keyword>
<dbReference type="InterPro" id="IPR001254">
    <property type="entry name" value="Trypsin_dom"/>
</dbReference>
<dbReference type="PROSITE" id="PS50240">
    <property type="entry name" value="TRYPSIN_DOM"/>
    <property type="match status" value="1"/>
</dbReference>
<evidence type="ECO:0000313" key="8">
    <source>
        <dbReference type="EMBL" id="TRY68815.1"/>
    </source>
</evidence>
<name>A0A553NTQ3_TIGCA</name>
<proteinExistence type="predicted"/>
<feature type="domain" description="Peptidase S1" evidence="7">
    <location>
        <begin position="41"/>
        <end position="312"/>
    </location>
</feature>
<keyword evidence="6" id="KW-0732">Signal</keyword>
<feature type="chain" id="PRO_5021837752" description="Peptidase S1 domain-containing protein" evidence="6">
    <location>
        <begin position="20"/>
        <end position="755"/>
    </location>
</feature>